<comment type="similarity">
    <text evidence="1">Belongs to the glycosyl hydrolase 10 (cellulase F) family.</text>
</comment>
<evidence type="ECO:0000256" key="1">
    <source>
        <dbReference type="ARBA" id="ARBA00007495"/>
    </source>
</evidence>
<dbReference type="InterPro" id="IPR017853">
    <property type="entry name" value="GH"/>
</dbReference>
<protein>
    <recommendedName>
        <fullName evidence="5">GH10 domain-containing protein</fullName>
    </recommendedName>
</protein>
<comment type="caution">
    <text evidence="6">The sequence shown here is derived from an EMBL/GenBank/DDBJ whole genome shotgun (WGS) entry which is preliminary data.</text>
</comment>
<proteinExistence type="inferred from homology"/>
<reference evidence="6" key="1">
    <citation type="journal article" date="2021" name="Front. Plant Sci.">
        <title>Chromosome-Scale Genome Assembly for Chinese Sour Jujube and Insights Into Its Genome Evolution and Domestication Signature.</title>
        <authorList>
            <person name="Shen L.-Y."/>
            <person name="Luo H."/>
            <person name="Wang X.-L."/>
            <person name="Wang X.-M."/>
            <person name="Qiu X.-J."/>
            <person name="Liu H."/>
            <person name="Zhou S.-S."/>
            <person name="Jia K.-H."/>
            <person name="Nie S."/>
            <person name="Bao Y.-T."/>
            <person name="Zhang R.-G."/>
            <person name="Yun Q.-Z."/>
            <person name="Chai Y.-H."/>
            <person name="Lu J.-Y."/>
            <person name="Li Y."/>
            <person name="Zhao S.-W."/>
            <person name="Mao J.-F."/>
            <person name="Jia S.-G."/>
            <person name="Mao Y.-M."/>
        </authorList>
    </citation>
    <scope>NUCLEOTIDE SEQUENCE</scope>
    <source>
        <strain evidence="6">AT0</strain>
        <tissue evidence="6">Leaf</tissue>
    </source>
</reference>
<evidence type="ECO:0000313" key="7">
    <source>
        <dbReference type="Proteomes" id="UP000813462"/>
    </source>
</evidence>
<evidence type="ECO:0000313" key="6">
    <source>
        <dbReference type="EMBL" id="KAH7518093.1"/>
    </source>
</evidence>
<gene>
    <name evidence="6" type="ORF">FEM48_Zijuj09G0134100</name>
</gene>
<feature type="domain" description="GH10" evidence="5">
    <location>
        <begin position="45"/>
        <end position="136"/>
    </location>
</feature>
<keyword evidence="4" id="KW-0624">Polysaccharide degradation</keyword>
<dbReference type="InterPro" id="IPR001000">
    <property type="entry name" value="GH10_dom"/>
</dbReference>
<evidence type="ECO:0000256" key="3">
    <source>
        <dbReference type="ARBA" id="ARBA00023277"/>
    </source>
</evidence>
<name>A0A978UT93_ZIZJJ</name>
<evidence type="ECO:0000259" key="5">
    <source>
        <dbReference type="PROSITE" id="PS51760"/>
    </source>
</evidence>
<keyword evidence="3" id="KW-0119">Carbohydrate metabolism</keyword>
<dbReference type="GO" id="GO:0000272">
    <property type="term" value="P:polysaccharide catabolic process"/>
    <property type="evidence" value="ECO:0007669"/>
    <property type="project" value="UniProtKB-KW"/>
</dbReference>
<organism evidence="6 7">
    <name type="scientific">Ziziphus jujuba var. spinosa</name>
    <dbReference type="NCBI Taxonomy" id="714518"/>
    <lineage>
        <taxon>Eukaryota</taxon>
        <taxon>Viridiplantae</taxon>
        <taxon>Streptophyta</taxon>
        <taxon>Embryophyta</taxon>
        <taxon>Tracheophyta</taxon>
        <taxon>Spermatophyta</taxon>
        <taxon>Magnoliopsida</taxon>
        <taxon>eudicotyledons</taxon>
        <taxon>Gunneridae</taxon>
        <taxon>Pentapetalae</taxon>
        <taxon>rosids</taxon>
        <taxon>fabids</taxon>
        <taxon>Rosales</taxon>
        <taxon>Rhamnaceae</taxon>
        <taxon>Paliureae</taxon>
        <taxon>Ziziphus</taxon>
    </lineage>
</organism>
<dbReference type="AlphaFoldDB" id="A0A978UT93"/>
<accession>A0A978UT93</accession>
<dbReference type="PROSITE" id="PS51760">
    <property type="entry name" value="GH10_2"/>
    <property type="match status" value="1"/>
</dbReference>
<dbReference type="GO" id="GO:0031176">
    <property type="term" value="F:endo-1,4-beta-xylanase activity"/>
    <property type="evidence" value="ECO:0007669"/>
    <property type="project" value="UniProtKB-ARBA"/>
</dbReference>
<dbReference type="InterPro" id="IPR044846">
    <property type="entry name" value="GH10"/>
</dbReference>
<dbReference type="EMBL" id="JAEACU010000009">
    <property type="protein sequence ID" value="KAH7518093.1"/>
    <property type="molecule type" value="Genomic_DNA"/>
</dbReference>
<dbReference type="Gene3D" id="3.20.20.80">
    <property type="entry name" value="Glycosidases"/>
    <property type="match status" value="1"/>
</dbReference>
<dbReference type="Pfam" id="PF00331">
    <property type="entry name" value="Glyco_hydro_10"/>
    <property type="match status" value="1"/>
</dbReference>
<sequence>MAYIILQSKHQRIRPLLSSKLTKLLKANKRNVKIKDVDAKGNPLPNATISIQQKQSSFPFGCAINKNILNNNAYKNWFTLRRFTVTTFENEMKWYRNEANQGKEDYSVSDAMLQFTKQHGISVRGQPFWVKSLSGQ</sequence>
<keyword evidence="2" id="KW-0378">Hydrolase</keyword>
<dbReference type="PANTHER" id="PTHR31490:SF2">
    <property type="entry name" value="GLYCOSYL HYDROLASE FAMILY 10 PROTEIN"/>
    <property type="match status" value="1"/>
</dbReference>
<dbReference type="SUPFAM" id="SSF51445">
    <property type="entry name" value="(Trans)glycosidases"/>
    <property type="match status" value="1"/>
</dbReference>
<evidence type="ECO:0000256" key="2">
    <source>
        <dbReference type="ARBA" id="ARBA00022801"/>
    </source>
</evidence>
<dbReference type="PANTHER" id="PTHR31490">
    <property type="entry name" value="GLYCOSYL HYDROLASE"/>
    <property type="match status" value="1"/>
</dbReference>
<evidence type="ECO:0000256" key="4">
    <source>
        <dbReference type="ARBA" id="ARBA00023326"/>
    </source>
</evidence>
<dbReference type="Proteomes" id="UP000813462">
    <property type="component" value="Unassembled WGS sequence"/>
</dbReference>